<feature type="region of interest" description="Disordered" evidence="2">
    <location>
        <begin position="126"/>
        <end position="166"/>
    </location>
</feature>
<proteinExistence type="inferred from homology"/>
<dbReference type="Gene3D" id="2.60.40.790">
    <property type="match status" value="1"/>
</dbReference>
<dbReference type="SUPFAM" id="SSF49764">
    <property type="entry name" value="HSP20-like chaperones"/>
    <property type="match status" value="1"/>
</dbReference>
<evidence type="ECO:0000259" key="3">
    <source>
        <dbReference type="PROSITE" id="PS51048"/>
    </source>
</evidence>
<feature type="compositionally biased region" description="Basic and acidic residues" evidence="2">
    <location>
        <begin position="308"/>
        <end position="317"/>
    </location>
</feature>
<sequence>MASLAASAAQALEDKQYELAIEKYTQALAQLPEAAPYYIGRCTAYQRKTPPELEAALKDAEIAVKLAHKRAKRELIAEAQLRRAITLFSLGRYKDSERVLEFSKKFKADDKTAALWSSKVANKLKQSPDAAAESDAKEIPEVEVDTGAPIASKGEEKKTESSATATTLAERHKPKLEQIRHDWYEDSDYVYVTLLAKGIPKDEAIVEIEERSLSISIPTQNHSTYQQTFDPLRGAVDPQKSSYNITAYKLEIKLKKANPFKWSKLEAPEGEAQPAKPSTTEPKPQASTKQAAAAGPSYPSSSRSGPKNWDKLADDLTTKVGDGDEVEEEDGDPAAAFFKKLYKDADPDTRRAMMKSYQESNGTALSTNWKEVSKAPVETSPPDGMVAKKWD</sequence>
<dbReference type="InterPro" id="IPR011990">
    <property type="entry name" value="TPR-like_helical_dom_sf"/>
</dbReference>
<evidence type="ECO:0000313" key="6">
    <source>
        <dbReference type="Proteomes" id="UP001360953"/>
    </source>
</evidence>
<dbReference type="RefSeq" id="XP_066660276.1">
    <property type="nucleotide sequence ID" value="XM_066802727.1"/>
</dbReference>
<feature type="compositionally biased region" description="Polar residues" evidence="2">
    <location>
        <begin position="276"/>
        <end position="290"/>
    </location>
</feature>
<dbReference type="InterPro" id="IPR007699">
    <property type="entry name" value="SGS_dom"/>
</dbReference>
<dbReference type="Proteomes" id="UP001360953">
    <property type="component" value="Unassembled WGS sequence"/>
</dbReference>
<dbReference type="EMBL" id="JBBPEH010000001">
    <property type="protein sequence ID" value="KAK7545041.1"/>
    <property type="molecule type" value="Genomic_DNA"/>
</dbReference>
<feature type="compositionally biased region" description="Low complexity" evidence="2">
    <location>
        <begin position="291"/>
        <end position="306"/>
    </location>
</feature>
<dbReference type="Pfam" id="PF05002">
    <property type="entry name" value="SGS"/>
    <property type="match status" value="1"/>
</dbReference>
<protein>
    <recommendedName>
        <fullName evidence="7">SGS-domain-containing protein</fullName>
    </recommendedName>
</protein>
<name>A0ABR1MCW0_9PEZI</name>
<accession>A0ABR1MCW0</accession>
<dbReference type="InterPro" id="IPR008978">
    <property type="entry name" value="HSP20-like_chaperone"/>
</dbReference>
<evidence type="ECO:0008006" key="7">
    <source>
        <dbReference type="Google" id="ProtNLM"/>
    </source>
</evidence>
<feature type="domain" description="CS" evidence="4">
    <location>
        <begin position="176"/>
        <end position="266"/>
    </location>
</feature>
<dbReference type="Pfam" id="PF04969">
    <property type="entry name" value="CS"/>
    <property type="match status" value="1"/>
</dbReference>
<evidence type="ECO:0000313" key="5">
    <source>
        <dbReference type="EMBL" id="KAK7545041.1"/>
    </source>
</evidence>
<gene>
    <name evidence="5" type="ORF">J3D65DRAFT_664244</name>
</gene>
<dbReference type="InterPro" id="IPR007052">
    <property type="entry name" value="CS_dom"/>
</dbReference>
<dbReference type="CDD" id="cd06466">
    <property type="entry name" value="p23_CS_SGT1_like"/>
    <property type="match status" value="1"/>
</dbReference>
<evidence type="ECO:0000256" key="1">
    <source>
        <dbReference type="ARBA" id="ARBA00008509"/>
    </source>
</evidence>
<dbReference type="GeneID" id="92035633"/>
<dbReference type="SUPFAM" id="SSF48452">
    <property type="entry name" value="TPR-like"/>
    <property type="match status" value="1"/>
</dbReference>
<dbReference type="PANTHER" id="PTHR45862">
    <property type="entry name" value="PROTEIN SGT1 HOMOLOG"/>
    <property type="match status" value="1"/>
</dbReference>
<evidence type="ECO:0000256" key="2">
    <source>
        <dbReference type="SAM" id="MobiDB-lite"/>
    </source>
</evidence>
<feature type="compositionally biased region" description="Polar residues" evidence="2">
    <location>
        <begin position="357"/>
        <end position="370"/>
    </location>
</feature>
<dbReference type="Gene3D" id="1.25.40.10">
    <property type="entry name" value="Tetratricopeptide repeat domain"/>
    <property type="match status" value="1"/>
</dbReference>
<dbReference type="InterPro" id="IPR044563">
    <property type="entry name" value="Sgt1-like"/>
</dbReference>
<evidence type="ECO:0000259" key="4">
    <source>
        <dbReference type="PROSITE" id="PS51203"/>
    </source>
</evidence>
<dbReference type="PROSITE" id="PS51048">
    <property type="entry name" value="SGS"/>
    <property type="match status" value="1"/>
</dbReference>
<dbReference type="PROSITE" id="PS51203">
    <property type="entry name" value="CS"/>
    <property type="match status" value="1"/>
</dbReference>
<comment type="caution">
    <text evidence="5">The sequence shown here is derived from an EMBL/GenBank/DDBJ whole genome shotgun (WGS) entry which is preliminary data.</text>
</comment>
<keyword evidence="6" id="KW-1185">Reference proteome</keyword>
<feature type="domain" description="SGS" evidence="3">
    <location>
        <begin position="297"/>
        <end position="391"/>
    </location>
</feature>
<feature type="compositionally biased region" description="Acidic residues" evidence="2">
    <location>
        <begin position="323"/>
        <end position="332"/>
    </location>
</feature>
<feature type="region of interest" description="Disordered" evidence="2">
    <location>
        <begin position="355"/>
        <end position="391"/>
    </location>
</feature>
<comment type="similarity">
    <text evidence="1">Belongs to the SGT1 family.</text>
</comment>
<reference evidence="5 6" key="1">
    <citation type="submission" date="2024-04" db="EMBL/GenBank/DDBJ databases">
        <title>Phyllosticta paracitricarpa is synonymous to the EU quarantine fungus P. citricarpa based on phylogenomic analyses.</title>
        <authorList>
            <consortium name="Lawrence Berkeley National Laboratory"/>
            <person name="Van ingen-buijs V.A."/>
            <person name="Van westerhoven A.C."/>
            <person name="Haridas S."/>
            <person name="Skiadas P."/>
            <person name="Martin F."/>
            <person name="Groenewald J.Z."/>
            <person name="Crous P.W."/>
            <person name="Seidl M.F."/>
        </authorList>
    </citation>
    <scope>NUCLEOTIDE SEQUENCE [LARGE SCALE GENOMIC DNA]</scope>
    <source>
        <strain evidence="5 6">CPC 17464</strain>
    </source>
</reference>
<feature type="region of interest" description="Disordered" evidence="2">
    <location>
        <begin position="265"/>
        <end position="332"/>
    </location>
</feature>
<organism evidence="5 6">
    <name type="scientific">Phyllosticta citribraziliensis</name>
    <dbReference type="NCBI Taxonomy" id="989973"/>
    <lineage>
        <taxon>Eukaryota</taxon>
        <taxon>Fungi</taxon>
        <taxon>Dikarya</taxon>
        <taxon>Ascomycota</taxon>
        <taxon>Pezizomycotina</taxon>
        <taxon>Dothideomycetes</taxon>
        <taxon>Dothideomycetes incertae sedis</taxon>
        <taxon>Botryosphaeriales</taxon>
        <taxon>Phyllostictaceae</taxon>
        <taxon>Phyllosticta</taxon>
    </lineage>
</organism>